<comment type="caution">
    <text evidence="2">The sequence shown here is derived from an EMBL/GenBank/DDBJ whole genome shotgun (WGS) entry which is preliminary data.</text>
</comment>
<dbReference type="Pfam" id="PF10077">
    <property type="entry name" value="DUF2314"/>
    <property type="match status" value="1"/>
</dbReference>
<dbReference type="PANTHER" id="PTHR38743">
    <property type="entry name" value="SIMILAR TO GLYOXYLASE I FAMILY PROTEIN"/>
    <property type="match status" value="1"/>
</dbReference>
<reference evidence="2 3" key="1">
    <citation type="submission" date="2014-10" db="EMBL/GenBank/DDBJ databases">
        <title>Genome sequencing of Vibrio variabilis T01.</title>
        <authorList>
            <person name="Chan K.-G."/>
            <person name="Mohamad N.I."/>
        </authorList>
    </citation>
    <scope>NUCLEOTIDE SEQUENCE [LARGE SCALE GENOMIC DNA]</scope>
    <source>
        <strain evidence="2 3">T01</strain>
    </source>
</reference>
<dbReference type="PANTHER" id="PTHR38743:SF2">
    <property type="entry name" value="DUF2185 DOMAIN-CONTAINING PROTEIN"/>
    <property type="match status" value="1"/>
</dbReference>
<gene>
    <name evidence="2" type="ORF">NL53_07925</name>
</gene>
<dbReference type="InterPro" id="IPR018756">
    <property type="entry name" value="DUF2314"/>
</dbReference>
<evidence type="ECO:0000313" key="3">
    <source>
        <dbReference type="Proteomes" id="UP000030520"/>
    </source>
</evidence>
<sequence length="109" mass="12369">MELATYKKDGYFLEDGELLSKEYPDTFWVPSSDARSSIKLGAIVKLIFNMLDPDSEEGVSVERMWVEVKELEKGLYVGTLDNDPYGNVLLKCGDNVVFGPEHIIDIYEE</sequence>
<dbReference type="Proteomes" id="UP000030520">
    <property type="component" value="Unassembled WGS sequence"/>
</dbReference>
<evidence type="ECO:0000259" key="1">
    <source>
        <dbReference type="Pfam" id="PF10077"/>
    </source>
</evidence>
<protein>
    <recommendedName>
        <fullName evidence="1">DUF2314 domain-containing protein</fullName>
    </recommendedName>
</protein>
<keyword evidence="3" id="KW-1185">Reference proteome</keyword>
<proteinExistence type="predicted"/>
<name>A0ABR4YBW4_9VIBR</name>
<accession>A0ABR4YBW4</accession>
<feature type="domain" description="DUF2314" evidence="1">
    <location>
        <begin position="42"/>
        <end position="105"/>
    </location>
</feature>
<dbReference type="RefSeq" id="WP_038214102.1">
    <property type="nucleotide sequence ID" value="NZ_JRWM01000009.1"/>
</dbReference>
<dbReference type="EMBL" id="JRWM01000009">
    <property type="protein sequence ID" value="KHA60978.1"/>
    <property type="molecule type" value="Genomic_DNA"/>
</dbReference>
<organism evidence="2 3">
    <name type="scientific">Vibrio variabilis</name>
    <dbReference type="NCBI Taxonomy" id="990271"/>
    <lineage>
        <taxon>Bacteria</taxon>
        <taxon>Pseudomonadati</taxon>
        <taxon>Pseudomonadota</taxon>
        <taxon>Gammaproteobacteria</taxon>
        <taxon>Vibrionales</taxon>
        <taxon>Vibrionaceae</taxon>
        <taxon>Vibrio</taxon>
    </lineage>
</organism>
<evidence type="ECO:0000313" key="2">
    <source>
        <dbReference type="EMBL" id="KHA60978.1"/>
    </source>
</evidence>